<keyword evidence="4" id="KW-0812">Transmembrane</keyword>
<dbReference type="Pfam" id="PF13424">
    <property type="entry name" value="TPR_12"/>
    <property type="match status" value="1"/>
</dbReference>
<dbReference type="PROSITE" id="PS50005">
    <property type="entry name" value="TPR"/>
    <property type="match status" value="3"/>
</dbReference>
<accession>A0ABW7CDS0</accession>
<sequence>MEDSVGIVYISILVGLLSIVAFFVLRQVFKTRRLESTLSRLQKAASSGEAGAQAFYELGSIYMDKKMYGQAIEQFQRSLKKGEEESTDNLAIVYNALGFAYIAQEQFDLAIRQYKEAVKLNSGYVTAWNNLGFAYEKKQLVKQALEAYEAALAADPKNGVAKRRLESLQKRA</sequence>
<keyword evidence="4" id="KW-0472">Membrane</keyword>
<evidence type="ECO:0000256" key="3">
    <source>
        <dbReference type="PROSITE-ProRule" id="PRU00339"/>
    </source>
</evidence>
<dbReference type="InterPro" id="IPR011990">
    <property type="entry name" value="TPR-like_helical_dom_sf"/>
</dbReference>
<dbReference type="InterPro" id="IPR019734">
    <property type="entry name" value="TPR_rpt"/>
</dbReference>
<dbReference type="SUPFAM" id="SSF48452">
    <property type="entry name" value="TPR-like"/>
    <property type="match status" value="1"/>
</dbReference>
<evidence type="ECO:0000256" key="4">
    <source>
        <dbReference type="SAM" id="Phobius"/>
    </source>
</evidence>
<keyword evidence="6" id="KW-1185">Reference proteome</keyword>
<proteinExistence type="predicted"/>
<evidence type="ECO:0000256" key="2">
    <source>
        <dbReference type="ARBA" id="ARBA00022803"/>
    </source>
</evidence>
<feature type="repeat" description="TPR" evidence="3">
    <location>
        <begin position="91"/>
        <end position="124"/>
    </location>
</feature>
<keyword evidence="2 3" id="KW-0802">TPR repeat</keyword>
<feature type="transmembrane region" description="Helical" evidence="4">
    <location>
        <begin position="6"/>
        <end position="25"/>
    </location>
</feature>
<dbReference type="SMART" id="SM00028">
    <property type="entry name" value="TPR"/>
    <property type="match status" value="3"/>
</dbReference>
<keyword evidence="4" id="KW-1133">Transmembrane helix</keyword>
<name>A0ABW7CDS0_9CYAN</name>
<reference evidence="6" key="1">
    <citation type="journal article" date="2024" name="Algal Res.">
        <title>Biochemical, toxicological and genomic investigation of a high-biomass producing Limnothrix strain isolated from Italian shallow drinking water reservoir.</title>
        <authorList>
            <person name="Simonazzi M."/>
            <person name="Shishido T.K."/>
            <person name="Delbaje E."/>
            <person name="Wahlsten M."/>
            <person name="Fewer D.P."/>
            <person name="Sivonen K."/>
            <person name="Pezzolesi L."/>
            <person name="Pistocchi R."/>
        </authorList>
    </citation>
    <scope>NUCLEOTIDE SEQUENCE [LARGE SCALE GENOMIC DNA]</scope>
    <source>
        <strain evidence="6">LRLZ20PSL1</strain>
    </source>
</reference>
<organism evidence="5 6">
    <name type="scientific">Limnothrix redekei LRLZ20PSL1</name>
    <dbReference type="NCBI Taxonomy" id="3112953"/>
    <lineage>
        <taxon>Bacteria</taxon>
        <taxon>Bacillati</taxon>
        <taxon>Cyanobacteriota</taxon>
        <taxon>Cyanophyceae</taxon>
        <taxon>Pseudanabaenales</taxon>
        <taxon>Pseudanabaenaceae</taxon>
        <taxon>Limnothrix</taxon>
    </lineage>
</organism>
<evidence type="ECO:0000313" key="5">
    <source>
        <dbReference type="EMBL" id="MFG3819285.1"/>
    </source>
</evidence>
<feature type="repeat" description="TPR" evidence="3">
    <location>
        <begin position="125"/>
        <end position="158"/>
    </location>
</feature>
<dbReference type="PANTHER" id="PTHR45831">
    <property type="entry name" value="LD24721P"/>
    <property type="match status" value="1"/>
</dbReference>
<dbReference type="Gene3D" id="1.25.40.10">
    <property type="entry name" value="Tetratricopeptide repeat domain"/>
    <property type="match status" value="2"/>
</dbReference>
<evidence type="ECO:0000256" key="1">
    <source>
        <dbReference type="ARBA" id="ARBA00022737"/>
    </source>
</evidence>
<gene>
    <name evidence="5" type="ORF">VPK24_16690</name>
</gene>
<dbReference type="RefSeq" id="WP_393015102.1">
    <property type="nucleotide sequence ID" value="NZ_JAZAQF010000088.1"/>
</dbReference>
<dbReference type="PANTHER" id="PTHR45831:SF2">
    <property type="entry name" value="LD24721P"/>
    <property type="match status" value="1"/>
</dbReference>
<dbReference type="Proteomes" id="UP001604335">
    <property type="component" value="Unassembled WGS sequence"/>
</dbReference>
<evidence type="ECO:0000313" key="6">
    <source>
        <dbReference type="Proteomes" id="UP001604335"/>
    </source>
</evidence>
<dbReference type="Pfam" id="PF00515">
    <property type="entry name" value="TPR_1"/>
    <property type="match status" value="1"/>
</dbReference>
<feature type="repeat" description="TPR" evidence="3">
    <location>
        <begin position="52"/>
        <end position="85"/>
    </location>
</feature>
<dbReference type="EMBL" id="JAZAQF010000088">
    <property type="protein sequence ID" value="MFG3819285.1"/>
    <property type="molecule type" value="Genomic_DNA"/>
</dbReference>
<dbReference type="InterPro" id="IPR047150">
    <property type="entry name" value="SGT"/>
</dbReference>
<comment type="caution">
    <text evidence="5">The sequence shown here is derived from an EMBL/GenBank/DDBJ whole genome shotgun (WGS) entry which is preliminary data.</text>
</comment>
<keyword evidence="1" id="KW-0677">Repeat</keyword>
<protein>
    <submittedName>
        <fullName evidence="5">Tetratricopeptide repeat protein</fullName>
    </submittedName>
</protein>